<dbReference type="Proteomes" id="UP000298588">
    <property type="component" value="Chromosome"/>
</dbReference>
<proteinExistence type="predicted"/>
<dbReference type="Gene3D" id="1.10.1240.10">
    <property type="entry name" value="Methionine synthase domain"/>
    <property type="match status" value="1"/>
</dbReference>
<dbReference type="EMBL" id="CP039865">
    <property type="protein sequence ID" value="QCK86575.1"/>
    <property type="molecule type" value="Genomic_DNA"/>
</dbReference>
<sequence length="301" mass="32399">MTSTSRGTINMSGLSKATGVHASTLRSWETRYGLVAPARSAGGHRLYSQDDVERLMVVKELADAGFRLPELAGLSLDELRALRASPVRPDQQQLENPLVLQLERAVDERDPEAFGQYLRFAFLSLPANAAVDLYSRSMRHIGRRWSEGVIGVGMEHRLSARAREAITGAIAGLAPAGRREPIAFATLTEELHELGLLAGAYLAAAAGHKVIYFGANMPADDLAASTVSAGARLLVLSFVFGSARDQFAERLGELMAALPDSIPVWLGASPAALGGIALPPTVTLVHDFAEFNRRLKIQFTE</sequence>
<dbReference type="GO" id="GO:0031419">
    <property type="term" value="F:cobalamin binding"/>
    <property type="evidence" value="ECO:0007669"/>
    <property type="project" value="InterPro"/>
</dbReference>
<accession>A0A4D7QI28</accession>
<dbReference type="KEGG" id="paqt:E8L99_12815"/>
<keyword evidence="1" id="KW-0238">DNA-binding</keyword>
<dbReference type="AlphaFoldDB" id="A0A4D7QI28"/>
<dbReference type="SUPFAM" id="SSF46955">
    <property type="entry name" value="Putative DNA-binding domain"/>
    <property type="match status" value="1"/>
</dbReference>
<feature type="domain" description="B12-binding" evidence="3">
    <location>
        <begin position="179"/>
        <end position="301"/>
    </location>
</feature>
<protein>
    <submittedName>
        <fullName evidence="4">MerR family transcriptional regulator</fullName>
    </submittedName>
</protein>
<dbReference type="InterPro" id="IPR000551">
    <property type="entry name" value="MerR-type_HTH_dom"/>
</dbReference>
<evidence type="ECO:0000259" key="2">
    <source>
        <dbReference type="PROSITE" id="PS50937"/>
    </source>
</evidence>
<dbReference type="CDD" id="cd01104">
    <property type="entry name" value="HTH_MlrA-CarA"/>
    <property type="match status" value="1"/>
</dbReference>
<dbReference type="GO" id="GO:0003677">
    <property type="term" value="F:DNA binding"/>
    <property type="evidence" value="ECO:0007669"/>
    <property type="project" value="UniProtKB-KW"/>
</dbReference>
<dbReference type="GO" id="GO:0003700">
    <property type="term" value="F:DNA-binding transcription factor activity"/>
    <property type="evidence" value="ECO:0007669"/>
    <property type="project" value="InterPro"/>
</dbReference>
<dbReference type="InterPro" id="IPR036594">
    <property type="entry name" value="Meth_synthase_dom"/>
</dbReference>
<name>A0A4D7QI28_9HYPH</name>
<dbReference type="InterPro" id="IPR006158">
    <property type="entry name" value="Cobalamin-bd"/>
</dbReference>
<gene>
    <name evidence="4" type="ORF">E8L99_12815</name>
</gene>
<dbReference type="Gene3D" id="1.10.1660.10">
    <property type="match status" value="1"/>
</dbReference>
<dbReference type="InterPro" id="IPR009061">
    <property type="entry name" value="DNA-bd_dom_put_sf"/>
</dbReference>
<dbReference type="PANTHER" id="PTHR30204:SF58">
    <property type="entry name" value="HTH-TYPE TRANSCRIPTIONAL REGULATOR YFMP"/>
    <property type="match status" value="1"/>
</dbReference>
<dbReference type="PROSITE" id="PS00552">
    <property type="entry name" value="HTH_MERR_1"/>
    <property type="match status" value="1"/>
</dbReference>
<dbReference type="PROSITE" id="PS50937">
    <property type="entry name" value="HTH_MERR_2"/>
    <property type="match status" value="1"/>
</dbReference>
<evidence type="ECO:0000256" key="1">
    <source>
        <dbReference type="ARBA" id="ARBA00023125"/>
    </source>
</evidence>
<dbReference type="InterPro" id="IPR036724">
    <property type="entry name" value="Cobalamin-bd_sf"/>
</dbReference>
<dbReference type="Pfam" id="PF13411">
    <property type="entry name" value="MerR_1"/>
    <property type="match status" value="1"/>
</dbReference>
<reference evidence="4 5" key="1">
    <citation type="submission" date="2019-04" db="EMBL/GenBank/DDBJ databases">
        <title>Phreatobacter aquaticus sp. nov.</title>
        <authorList>
            <person name="Choi A."/>
            <person name="Baek K."/>
        </authorList>
    </citation>
    <scope>NUCLEOTIDE SEQUENCE [LARGE SCALE GENOMIC DNA]</scope>
    <source>
        <strain evidence="4 5">NMCR1094</strain>
    </source>
</reference>
<dbReference type="OrthoDB" id="9810140at2"/>
<organism evidence="4 5">
    <name type="scientific">Phreatobacter aquaticus</name>
    <dbReference type="NCBI Taxonomy" id="2570229"/>
    <lineage>
        <taxon>Bacteria</taxon>
        <taxon>Pseudomonadati</taxon>
        <taxon>Pseudomonadota</taxon>
        <taxon>Alphaproteobacteria</taxon>
        <taxon>Hyphomicrobiales</taxon>
        <taxon>Phreatobacteraceae</taxon>
        <taxon>Phreatobacter</taxon>
    </lineage>
</organism>
<dbReference type="GO" id="GO:0046872">
    <property type="term" value="F:metal ion binding"/>
    <property type="evidence" value="ECO:0007669"/>
    <property type="project" value="InterPro"/>
</dbReference>
<keyword evidence="5" id="KW-1185">Reference proteome</keyword>
<dbReference type="SUPFAM" id="SSF52242">
    <property type="entry name" value="Cobalamin (vitamin B12)-binding domain"/>
    <property type="match status" value="1"/>
</dbReference>
<evidence type="ECO:0000313" key="4">
    <source>
        <dbReference type="EMBL" id="QCK86575.1"/>
    </source>
</evidence>
<dbReference type="SMART" id="SM00422">
    <property type="entry name" value="HTH_MERR"/>
    <property type="match status" value="1"/>
</dbReference>
<dbReference type="InterPro" id="IPR047057">
    <property type="entry name" value="MerR_fam"/>
</dbReference>
<dbReference type="RefSeq" id="WP_137099906.1">
    <property type="nucleotide sequence ID" value="NZ_CP039865.1"/>
</dbReference>
<evidence type="ECO:0000313" key="5">
    <source>
        <dbReference type="Proteomes" id="UP000298588"/>
    </source>
</evidence>
<dbReference type="Gene3D" id="3.40.50.280">
    <property type="entry name" value="Cobalamin-binding domain"/>
    <property type="match status" value="1"/>
</dbReference>
<dbReference type="PANTHER" id="PTHR30204">
    <property type="entry name" value="REDOX-CYCLING DRUG-SENSING TRANSCRIPTIONAL ACTIVATOR SOXR"/>
    <property type="match status" value="1"/>
</dbReference>
<dbReference type="PROSITE" id="PS51332">
    <property type="entry name" value="B12_BINDING"/>
    <property type="match status" value="1"/>
</dbReference>
<feature type="domain" description="HTH merR-type" evidence="2">
    <location>
        <begin position="8"/>
        <end position="77"/>
    </location>
</feature>
<evidence type="ECO:0000259" key="3">
    <source>
        <dbReference type="PROSITE" id="PS51332"/>
    </source>
</evidence>